<sequence>MVVEVKRKKNEKTNAVYMRLLCSMCGVSRKGRCRDSDVRERGGLEEDVVAGAERADLSRGCHIAVAFLRVAVISFDYVISLRVTRSILDKVLPYSLPITGDLSPFGCESRSKFR</sequence>
<dbReference type="Proteomes" id="UP000299102">
    <property type="component" value="Unassembled WGS sequence"/>
</dbReference>
<gene>
    <name evidence="1" type="ORF">EVAR_86829_1</name>
</gene>
<evidence type="ECO:0000313" key="1">
    <source>
        <dbReference type="EMBL" id="GBP41859.1"/>
    </source>
</evidence>
<accession>A0A4C1VUK8</accession>
<proteinExistence type="predicted"/>
<dbReference type="AlphaFoldDB" id="A0A4C1VUK8"/>
<protein>
    <submittedName>
        <fullName evidence="1">Uncharacterized protein</fullName>
    </submittedName>
</protein>
<comment type="caution">
    <text evidence="1">The sequence shown here is derived from an EMBL/GenBank/DDBJ whole genome shotgun (WGS) entry which is preliminary data.</text>
</comment>
<name>A0A4C1VUK8_EUMVA</name>
<dbReference type="OrthoDB" id="425681at2759"/>
<dbReference type="EMBL" id="BGZK01000407">
    <property type="protein sequence ID" value="GBP41859.1"/>
    <property type="molecule type" value="Genomic_DNA"/>
</dbReference>
<organism evidence="1 2">
    <name type="scientific">Eumeta variegata</name>
    <name type="common">Bagworm moth</name>
    <name type="synonym">Eumeta japonica</name>
    <dbReference type="NCBI Taxonomy" id="151549"/>
    <lineage>
        <taxon>Eukaryota</taxon>
        <taxon>Metazoa</taxon>
        <taxon>Ecdysozoa</taxon>
        <taxon>Arthropoda</taxon>
        <taxon>Hexapoda</taxon>
        <taxon>Insecta</taxon>
        <taxon>Pterygota</taxon>
        <taxon>Neoptera</taxon>
        <taxon>Endopterygota</taxon>
        <taxon>Lepidoptera</taxon>
        <taxon>Glossata</taxon>
        <taxon>Ditrysia</taxon>
        <taxon>Tineoidea</taxon>
        <taxon>Psychidae</taxon>
        <taxon>Oiketicinae</taxon>
        <taxon>Eumeta</taxon>
    </lineage>
</organism>
<reference evidence="1 2" key="1">
    <citation type="journal article" date="2019" name="Commun. Biol.">
        <title>The bagworm genome reveals a unique fibroin gene that provides high tensile strength.</title>
        <authorList>
            <person name="Kono N."/>
            <person name="Nakamura H."/>
            <person name="Ohtoshi R."/>
            <person name="Tomita M."/>
            <person name="Numata K."/>
            <person name="Arakawa K."/>
        </authorList>
    </citation>
    <scope>NUCLEOTIDE SEQUENCE [LARGE SCALE GENOMIC DNA]</scope>
</reference>
<keyword evidence="2" id="KW-1185">Reference proteome</keyword>
<evidence type="ECO:0000313" key="2">
    <source>
        <dbReference type="Proteomes" id="UP000299102"/>
    </source>
</evidence>